<dbReference type="PIRSF" id="PIRSF003097">
    <property type="entry name" value="FtsX"/>
    <property type="match status" value="1"/>
</dbReference>
<dbReference type="Pfam" id="PF18075">
    <property type="entry name" value="FtsX_ECD"/>
    <property type="match status" value="1"/>
</dbReference>
<dbReference type="InterPro" id="IPR004513">
    <property type="entry name" value="FtsX"/>
</dbReference>
<evidence type="ECO:0000313" key="16">
    <source>
        <dbReference type="EMBL" id="OHV31394.1"/>
    </source>
</evidence>
<keyword evidence="8 13" id="KW-0812">Transmembrane</keyword>
<dbReference type="PANTHER" id="PTHR47755">
    <property type="entry name" value="CELL DIVISION PROTEIN FTSX"/>
    <property type="match status" value="1"/>
</dbReference>
<dbReference type="InterPro" id="IPR047929">
    <property type="entry name" value="FtsX_actino"/>
</dbReference>
<dbReference type="InterPro" id="IPR003838">
    <property type="entry name" value="ABC3_permease_C"/>
</dbReference>
<keyword evidence="10 12" id="KW-0472">Membrane</keyword>
<name>A0A1S1QGI9_9ACTN</name>
<accession>A0A1S1QGI9</accession>
<reference evidence="17" key="1">
    <citation type="submission" date="2016-07" db="EMBL/GenBank/DDBJ databases">
        <title>Sequence Frankia sp. strain CcI1.17.</title>
        <authorList>
            <person name="Ghodhbane-Gtari F."/>
            <person name="Swanson E."/>
            <person name="Gueddou A."/>
            <person name="Morris K."/>
            <person name="Hezbri K."/>
            <person name="Ktari A."/>
            <person name="Nouioui I."/>
            <person name="Abebe-Akele F."/>
            <person name="Simpson S."/>
            <person name="Thomas K."/>
            <person name="Gtari M."/>
            <person name="Tisa L.S."/>
            <person name="Hurst S."/>
        </authorList>
    </citation>
    <scope>NUCLEOTIDE SEQUENCE [LARGE SCALE GENOMIC DNA]</scope>
    <source>
        <strain evidence="17">Cc1.17</strain>
    </source>
</reference>
<feature type="domain" description="FtsX extracellular" evidence="15">
    <location>
        <begin position="56"/>
        <end position="148"/>
    </location>
</feature>
<dbReference type="RefSeq" id="WP_071088519.1">
    <property type="nucleotide sequence ID" value="NZ_MBLM01000145.1"/>
</dbReference>
<evidence type="ECO:0000256" key="2">
    <source>
        <dbReference type="ARBA" id="ARBA00004651"/>
    </source>
</evidence>
<evidence type="ECO:0000256" key="6">
    <source>
        <dbReference type="ARBA" id="ARBA00022475"/>
    </source>
</evidence>
<evidence type="ECO:0000259" key="14">
    <source>
        <dbReference type="Pfam" id="PF02687"/>
    </source>
</evidence>
<feature type="transmembrane region" description="Helical" evidence="13">
    <location>
        <begin position="164"/>
        <end position="188"/>
    </location>
</feature>
<feature type="transmembrane region" description="Helical" evidence="13">
    <location>
        <begin position="221"/>
        <end position="242"/>
    </location>
</feature>
<dbReference type="Gene3D" id="3.30.70.3040">
    <property type="match status" value="1"/>
</dbReference>
<comment type="caution">
    <text evidence="16">The sequence shown here is derived from an EMBL/GenBank/DDBJ whole genome shotgun (WGS) entry which is preliminary data.</text>
</comment>
<evidence type="ECO:0000256" key="7">
    <source>
        <dbReference type="ARBA" id="ARBA00022618"/>
    </source>
</evidence>
<keyword evidence="6 12" id="KW-1003">Cell membrane</keyword>
<comment type="similarity">
    <text evidence="3 12">Belongs to the ABC-4 integral membrane protein family. FtsX subfamily.</text>
</comment>
<evidence type="ECO:0000256" key="9">
    <source>
        <dbReference type="ARBA" id="ARBA00022989"/>
    </source>
</evidence>
<feature type="transmembrane region" description="Helical" evidence="13">
    <location>
        <begin position="262"/>
        <end position="284"/>
    </location>
</feature>
<comment type="subunit">
    <text evidence="4">Forms a membrane-associated complex with FtsE.</text>
</comment>
<dbReference type="AlphaFoldDB" id="A0A1S1QGI9"/>
<dbReference type="EMBL" id="MBLM01000145">
    <property type="protein sequence ID" value="OHV31394.1"/>
    <property type="molecule type" value="Genomic_DNA"/>
</dbReference>
<dbReference type="NCBIfam" id="NF038346">
    <property type="entry name" value="FtsX_actino"/>
    <property type="match status" value="1"/>
</dbReference>
<dbReference type="PANTHER" id="PTHR47755:SF1">
    <property type="entry name" value="CELL DIVISION PROTEIN FTSX"/>
    <property type="match status" value="1"/>
</dbReference>
<gene>
    <name evidence="16" type="ORF">CC117_26330</name>
</gene>
<keyword evidence="9 13" id="KW-1133">Transmembrane helix</keyword>
<evidence type="ECO:0000256" key="11">
    <source>
        <dbReference type="ARBA" id="ARBA00023306"/>
    </source>
</evidence>
<dbReference type="OrthoDB" id="9812531at2"/>
<evidence type="ECO:0000313" key="17">
    <source>
        <dbReference type="Proteomes" id="UP000179627"/>
    </source>
</evidence>
<feature type="transmembrane region" description="Helical" evidence="13">
    <location>
        <begin position="21"/>
        <end position="41"/>
    </location>
</feature>
<evidence type="ECO:0000256" key="10">
    <source>
        <dbReference type="ARBA" id="ARBA00023136"/>
    </source>
</evidence>
<dbReference type="Proteomes" id="UP000179627">
    <property type="component" value="Unassembled WGS sequence"/>
</dbReference>
<proteinExistence type="inferred from homology"/>
<evidence type="ECO:0000256" key="5">
    <source>
        <dbReference type="ARBA" id="ARBA00021907"/>
    </source>
</evidence>
<keyword evidence="7 12" id="KW-0132">Cell division</keyword>
<feature type="domain" description="ABC3 transporter permease C-terminal" evidence="14">
    <location>
        <begin position="171"/>
        <end position="284"/>
    </location>
</feature>
<organism evidence="16 17">
    <name type="scientific">Parafrankia colletiae</name>
    <dbReference type="NCBI Taxonomy" id="573497"/>
    <lineage>
        <taxon>Bacteria</taxon>
        <taxon>Bacillati</taxon>
        <taxon>Actinomycetota</taxon>
        <taxon>Actinomycetes</taxon>
        <taxon>Frankiales</taxon>
        <taxon>Frankiaceae</taxon>
        <taxon>Parafrankia</taxon>
    </lineage>
</organism>
<evidence type="ECO:0000256" key="12">
    <source>
        <dbReference type="PIRNR" id="PIRNR003097"/>
    </source>
</evidence>
<protein>
    <recommendedName>
        <fullName evidence="5 12">Cell division protein FtsX</fullName>
    </recommendedName>
</protein>
<comment type="function">
    <text evidence="1">Part of the ABC transporter FtsEX involved in cellular division.</text>
</comment>
<evidence type="ECO:0000256" key="1">
    <source>
        <dbReference type="ARBA" id="ARBA00003552"/>
    </source>
</evidence>
<evidence type="ECO:0000256" key="8">
    <source>
        <dbReference type="ARBA" id="ARBA00022692"/>
    </source>
</evidence>
<evidence type="ECO:0000259" key="15">
    <source>
        <dbReference type="Pfam" id="PF18075"/>
    </source>
</evidence>
<dbReference type="Pfam" id="PF02687">
    <property type="entry name" value="FtsX"/>
    <property type="match status" value="1"/>
</dbReference>
<dbReference type="GO" id="GO:0051301">
    <property type="term" value="P:cell division"/>
    <property type="evidence" value="ECO:0007669"/>
    <property type="project" value="UniProtKB-KW"/>
</dbReference>
<sequence>MRPGPLLAALVTTLRRNVAMTCAVVVTVTICLAMLGAGLLLRAQAHTVDDFLLDQIEIVVDLQDGLDDADRQALRDELAADPLVVGVTYESKQDVYERFRRDFRTSPDVVAGVGPDDLPASFRLALTDPRDAAVIVETYTGRDGVEAVRDQRALLGPLYRFLDAFTLGAFVLAAVQAVASFVLIYTMIRISAHARRRETAIMRLVGATNAAIRAPFMLESALAGLLGGLLAVGALVLAKIYLVDGRFARQTMFPLFGWDAVWVAAATVLAVGVTAAAGMASVALRRHLRA</sequence>
<keyword evidence="11 12" id="KW-0131">Cell cycle</keyword>
<evidence type="ECO:0000256" key="13">
    <source>
        <dbReference type="SAM" id="Phobius"/>
    </source>
</evidence>
<dbReference type="InterPro" id="IPR040690">
    <property type="entry name" value="FtsX_ECD"/>
</dbReference>
<evidence type="ECO:0000256" key="4">
    <source>
        <dbReference type="ARBA" id="ARBA00011160"/>
    </source>
</evidence>
<comment type="subcellular location">
    <subcellularLocation>
        <location evidence="2">Cell membrane</location>
        <topology evidence="2">Multi-pass membrane protein</topology>
    </subcellularLocation>
</comment>
<dbReference type="GO" id="GO:0005886">
    <property type="term" value="C:plasma membrane"/>
    <property type="evidence" value="ECO:0007669"/>
    <property type="project" value="UniProtKB-SubCell"/>
</dbReference>
<evidence type="ECO:0000256" key="3">
    <source>
        <dbReference type="ARBA" id="ARBA00007379"/>
    </source>
</evidence>
<keyword evidence="17" id="KW-1185">Reference proteome</keyword>